<dbReference type="GO" id="GO:0016491">
    <property type="term" value="F:oxidoreductase activity"/>
    <property type="evidence" value="ECO:0007669"/>
    <property type="project" value="UniProtKB-KW"/>
</dbReference>
<dbReference type="OrthoDB" id="9179439at2"/>
<sequence length="168" mass="17770">MSESTFDAPAQEAPRLAIRLSVNGQERVLHVEANVTLADALREQAGTTSVHLGCEHGVCGACNVKLDGEVVRSCLTLAASCEGARIVTLEGLTDERATVLKTALNRCHGLQCGYCTPGVMVTGHDLLTRGVPMNEKDIRAALCGNVCRCTGYQGMVRAVAESLEELAT</sequence>
<name>A0A556AKH6_9BURK</name>
<dbReference type="InterPro" id="IPR036884">
    <property type="entry name" value="2Fe-2S-bd_dom_sf"/>
</dbReference>
<dbReference type="RefSeq" id="WP_143948898.1">
    <property type="nucleotide sequence ID" value="NZ_BAABMB010000006.1"/>
</dbReference>
<dbReference type="PROSITE" id="PS51085">
    <property type="entry name" value="2FE2S_FER_2"/>
    <property type="match status" value="1"/>
</dbReference>
<protein>
    <submittedName>
        <fullName evidence="7">(2Fe-2S)-binding protein</fullName>
    </submittedName>
</protein>
<dbReference type="CDD" id="cd00207">
    <property type="entry name" value="fer2"/>
    <property type="match status" value="1"/>
</dbReference>
<dbReference type="AlphaFoldDB" id="A0A556AKH6"/>
<keyword evidence="8" id="KW-1185">Reference proteome</keyword>
<dbReference type="InterPro" id="IPR051452">
    <property type="entry name" value="Diverse_Oxidoreductases"/>
</dbReference>
<dbReference type="PANTHER" id="PTHR44379:SF8">
    <property type="entry name" value="XANTHINE DEHYDROGENASE IRON-SULFUR-BINDING SUBUNIT XDHC-RELATED"/>
    <property type="match status" value="1"/>
</dbReference>
<dbReference type="Gene3D" id="3.10.20.30">
    <property type="match status" value="1"/>
</dbReference>
<evidence type="ECO:0000256" key="1">
    <source>
        <dbReference type="ARBA" id="ARBA00022714"/>
    </source>
</evidence>
<keyword evidence="1" id="KW-0001">2Fe-2S</keyword>
<dbReference type="PANTHER" id="PTHR44379">
    <property type="entry name" value="OXIDOREDUCTASE WITH IRON-SULFUR SUBUNIT"/>
    <property type="match status" value="1"/>
</dbReference>
<dbReference type="Proteomes" id="UP000318405">
    <property type="component" value="Unassembled WGS sequence"/>
</dbReference>
<reference evidence="7 8" key="1">
    <citation type="submission" date="2019-07" db="EMBL/GenBank/DDBJ databases">
        <title>Qingshengfaniella alkalisoli gen. nov., sp. nov., isolated from saline soil.</title>
        <authorList>
            <person name="Xu L."/>
            <person name="Huang X.-X."/>
            <person name="Sun J.-Q."/>
        </authorList>
    </citation>
    <scope>NUCLEOTIDE SEQUENCE [LARGE SCALE GENOMIC DNA]</scope>
    <source>
        <strain evidence="7 8">DSM 27279</strain>
    </source>
</reference>
<accession>A0A556AKH6</accession>
<dbReference type="InterPro" id="IPR012675">
    <property type="entry name" value="Beta-grasp_dom_sf"/>
</dbReference>
<dbReference type="PROSITE" id="PS00197">
    <property type="entry name" value="2FE2S_FER_1"/>
    <property type="match status" value="1"/>
</dbReference>
<evidence type="ECO:0000256" key="3">
    <source>
        <dbReference type="ARBA" id="ARBA00023002"/>
    </source>
</evidence>
<evidence type="ECO:0000256" key="4">
    <source>
        <dbReference type="ARBA" id="ARBA00023004"/>
    </source>
</evidence>
<evidence type="ECO:0000256" key="5">
    <source>
        <dbReference type="ARBA" id="ARBA00023014"/>
    </source>
</evidence>
<dbReference type="GO" id="GO:0046872">
    <property type="term" value="F:metal ion binding"/>
    <property type="evidence" value="ECO:0007669"/>
    <property type="project" value="UniProtKB-KW"/>
</dbReference>
<keyword evidence="4" id="KW-0408">Iron</keyword>
<dbReference type="SUPFAM" id="SSF47741">
    <property type="entry name" value="CO dehydrogenase ISP C-domain like"/>
    <property type="match status" value="1"/>
</dbReference>
<feature type="domain" description="2Fe-2S ferredoxin-type" evidence="6">
    <location>
        <begin position="16"/>
        <end position="92"/>
    </location>
</feature>
<dbReference type="EMBL" id="VLTJ01000028">
    <property type="protein sequence ID" value="TSH93380.1"/>
    <property type="molecule type" value="Genomic_DNA"/>
</dbReference>
<dbReference type="InterPro" id="IPR002888">
    <property type="entry name" value="2Fe-2S-bd"/>
</dbReference>
<dbReference type="InterPro" id="IPR001041">
    <property type="entry name" value="2Fe-2S_ferredoxin-type"/>
</dbReference>
<keyword evidence="3" id="KW-0560">Oxidoreductase</keyword>
<evidence type="ECO:0000256" key="2">
    <source>
        <dbReference type="ARBA" id="ARBA00022723"/>
    </source>
</evidence>
<dbReference type="InterPro" id="IPR036010">
    <property type="entry name" value="2Fe-2S_ferredoxin-like_sf"/>
</dbReference>
<dbReference type="Pfam" id="PF01799">
    <property type="entry name" value="Fer2_2"/>
    <property type="match status" value="1"/>
</dbReference>
<organism evidence="7 8">
    <name type="scientific">Verticiella sediminum</name>
    <dbReference type="NCBI Taxonomy" id="1247510"/>
    <lineage>
        <taxon>Bacteria</taxon>
        <taxon>Pseudomonadati</taxon>
        <taxon>Pseudomonadota</taxon>
        <taxon>Betaproteobacteria</taxon>
        <taxon>Burkholderiales</taxon>
        <taxon>Alcaligenaceae</taxon>
        <taxon>Verticiella</taxon>
    </lineage>
</organism>
<dbReference type="Pfam" id="PF00111">
    <property type="entry name" value="Fer2"/>
    <property type="match status" value="1"/>
</dbReference>
<keyword evidence="5" id="KW-0411">Iron-sulfur</keyword>
<proteinExistence type="predicted"/>
<evidence type="ECO:0000313" key="7">
    <source>
        <dbReference type="EMBL" id="TSH93380.1"/>
    </source>
</evidence>
<keyword evidence="2" id="KW-0479">Metal-binding</keyword>
<dbReference type="Gene3D" id="1.10.150.120">
    <property type="entry name" value="[2Fe-2S]-binding domain"/>
    <property type="match status" value="1"/>
</dbReference>
<gene>
    <name evidence="7" type="ORF">FOZ76_14040</name>
</gene>
<comment type="caution">
    <text evidence="7">The sequence shown here is derived from an EMBL/GenBank/DDBJ whole genome shotgun (WGS) entry which is preliminary data.</text>
</comment>
<dbReference type="SUPFAM" id="SSF54292">
    <property type="entry name" value="2Fe-2S ferredoxin-like"/>
    <property type="match status" value="1"/>
</dbReference>
<dbReference type="InterPro" id="IPR006058">
    <property type="entry name" value="2Fe2S_fd_BS"/>
</dbReference>
<dbReference type="GO" id="GO:0051537">
    <property type="term" value="F:2 iron, 2 sulfur cluster binding"/>
    <property type="evidence" value="ECO:0007669"/>
    <property type="project" value="UniProtKB-KW"/>
</dbReference>
<evidence type="ECO:0000259" key="6">
    <source>
        <dbReference type="PROSITE" id="PS51085"/>
    </source>
</evidence>
<evidence type="ECO:0000313" key="8">
    <source>
        <dbReference type="Proteomes" id="UP000318405"/>
    </source>
</evidence>